<dbReference type="InterPro" id="IPR001845">
    <property type="entry name" value="HTH_ArsR_DNA-bd_dom"/>
</dbReference>
<evidence type="ECO:0000313" key="6">
    <source>
        <dbReference type="Proteomes" id="UP000002218"/>
    </source>
</evidence>
<dbReference type="Proteomes" id="UP000002218">
    <property type="component" value="Chromosome"/>
</dbReference>
<dbReference type="InterPro" id="IPR051011">
    <property type="entry name" value="Metal_resp_trans_reg"/>
</dbReference>
<dbReference type="KEGG" id="nml:Namu_5180"/>
<dbReference type="PRINTS" id="PR00778">
    <property type="entry name" value="HTHARSR"/>
</dbReference>
<dbReference type="AlphaFoldDB" id="C8XC54"/>
<dbReference type="EMBL" id="CP001737">
    <property type="protein sequence ID" value="ACV81448.1"/>
    <property type="molecule type" value="Genomic_DNA"/>
</dbReference>
<dbReference type="HOGENOM" id="CLU_097806_7_1_11"/>
<keyword evidence="3" id="KW-0804">Transcription</keyword>
<dbReference type="InParanoid" id="C8XC54"/>
<dbReference type="NCBIfam" id="NF033788">
    <property type="entry name" value="HTH_metalloreg"/>
    <property type="match status" value="1"/>
</dbReference>
<dbReference type="InterPro" id="IPR011991">
    <property type="entry name" value="ArsR-like_HTH"/>
</dbReference>
<dbReference type="eggNOG" id="COG0640">
    <property type="taxonomic scope" value="Bacteria"/>
</dbReference>
<dbReference type="Pfam" id="PF12802">
    <property type="entry name" value="MarR_2"/>
    <property type="match status" value="1"/>
</dbReference>
<dbReference type="PROSITE" id="PS50987">
    <property type="entry name" value="HTH_ARSR_2"/>
    <property type="match status" value="1"/>
</dbReference>
<name>C8XC54_NAKMY</name>
<organism evidence="5 6">
    <name type="scientific">Nakamurella multipartita (strain ATCC 700099 / DSM 44233 / CIP 104796 / JCM 9543 / NBRC 105858 / Y-104)</name>
    <name type="common">Microsphaera multipartita</name>
    <dbReference type="NCBI Taxonomy" id="479431"/>
    <lineage>
        <taxon>Bacteria</taxon>
        <taxon>Bacillati</taxon>
        <taxon>Actinomycetota</taxon>
        <taxon>Actinomycetes</taxon>
        <taxon>Nakamurellales</taxon>
        <taxon>Nakamurellaceae</taxon>
        <taxon>Nakamurella</taxon>
    </lineage>
</organism>
<dbReference type="STRING" id="479431.Namu_5180"/>
<reference evidence="6" key="1">
    <citation type="submission" date="2009-09" db="EMBL/GenBank/DDBJ databases">
        <title>The complete genome of Nakamurella multipartita DSM 44233.</title>
        <authorList>
            <consortium name="US DOE Joint Genome Institute (JGI-PGF)"/>
            <person name="Lucas S."/>
            <person name="Copeland A."/>
            <person name="Lapidus A."/>
            <person name="Glavina del Rio T."/>
            <person name="Dalin E."/>
            <person name="Tice H."/>
            <person name="Bruce D."/>
            <person name="Goodwin L."/>
            <person name="Pitluck S."/>
            <person name="Kyrpides N."/>
            <person name="Mavromatis K."/>
            <person name="Ivanova N."/>
            <person name="Ovchinnikova G."/>
            <person name="Sims D."/>
            <person name="Meincke L."/>
            <person name="Brettin T."/>
            <person name="Detter J.C."/>
            <person name="Han C."/>
            <person name="Larimer F."/>
            <person name="Land M."/>
            <person name="Hauser L."/>
            <person name="Markowitz V."/>
            <person name="Cheng J.-F."/>
            <person name="Hugenholtz P."/>
            <person name="Woyke T."/>
            <person name="Wu D."/>
            <person name="Klenk H.-P."/>
            <person name="Eisen J.A."/>
        </authorList>
    </citation>
    <scope>NUCLEOTIDE SEQUENCE [LARGE SCALE GENOMIC DNA]</scope>
    <source>
        <strain evidence="6">ATCC 700099 / DSM 44233 / CIP 104796 / JCM 9543 / NBRC 105858 / Y-104</strain>
    </source>
</reference>
<evidence type="ECO:0000256" key="3">
    <source>
        <dbReference type="ARBA" id="ARBA00023163"/>
    </source>
</evidence>
<feature type="domain" description="HTH arsR-type" evidence="4">
    <location>
        <begin position="15"/>
        <end position="110"/>
    </location>
</feature>
<keyword evidence="6" id="KW-1185">Reference proteome</keyword>
<dbReference type="PANTHER" id="PTHR43132">
    <property type="entry name" value="ARSENICAL RESISTANCE OPERON REPRESSOR ARSR-RELATED"/>
    <property type="match status" value="1"/>
</dbReference>
<gene>
    <name evidence="5" type="ordered locus">Namu_5180</name>
</gene>
<dbReference type="SUPFAM" id="SSF46785">
    <property type="entry name" value="Winged helix' DNA-binding domain"/>
    <property type="match status" value="1"/>
</dbReference>
<dbReference type="RefSeq" id="WP_015750255.1">
    <property type="nucleotide sequence ID" value="NC_013235.1"/>
</dbReference>
<evidence type="ECO:0000259" key="4">
    <source>
        <dbReference type="PROSITE" id="PS50987"/>
    </source>
</evidence>
<dbReference type="Gene3D" id="1.10.10.10">
    <property type="entry name" value="Winged helix-like DNA-binding domain superfamily/Winged helix DNA-binding domain"/>
    <property type="match status" value="1"/>
</dbReference>
<evidence type="ECO:0000313" key="5">
    <source>
        <dbReference type="EMBL" id="ACV81448.1"/>
    </source>
</evidence>
<accession>C8XC54</accession>
<dbReference type="PANTHER" id="PTHR43132:SF2">
    <property type="entry name" value="ARSENICAL RESISTANCE OPERON REPRESSOR ARSR-RELATED"/>
    <property type="match status" value="1"/>
</dbReference>
<keyword evidence="2" id="KW-0238">DNA-binding</keyword>
<dbReference type="SMART" id="SM00418">
    <property type="entry name" value="HTH_ARSR"/>
    <property type="match status" value="1"/>
</dbReference>
<keyword evidence="1" id="KW-0805">Transcription regulation</keyword>
<dbReference type="CDD" id="cd00090">
    <property type="entry name" value="HTH_ARSR"/>
    <property type="match status" value="1"/>
</dbReference>
<proteinExistence type="predicted"/>
<reference evidence="5 6" key="2">
    <citation type="journal article" date="2010" name="Stand. Genomic Sci.">
        <title>Complete genome sequence of Nakamurella multipartita type strain (Y-104).</title>
        <authorList>
            <person name="Tice H."/>
            <person name="Mayilraj S."/>
            <person name="Sims D."/>
            <person name="Lapidus A."/>
            <person name="Nolan M."/>
            <person name="Lucas S."/>
            <person name="Glavina Del Rio T."/>
            <person name="Copeland A."/>
            <person name="Cheng J.F."/>
            <person name="Meincke L."/>
            <person name="Bruce D."/>
            <person name="Goodwin L."/>
            <person name="Pitluck S."/>
            <person name="Ivanova N."/>
            <person name="Mavromatis K."/>
            <person name="Ovchinnikova G."/>
            <person name="Pati A."/>
            <person name="Chen A."/>
            <person name="Palaniappan K."/>
            <person name="Land M."/>
            <person name="Hauser L."/>
            <person name="Chang Y.J."/>
            <person name="Jeffries C.D."/>
            <person name="Detter J.C."/>
            <person name="Brettin T."/>
            <person name="Rohde M."/>
            <person name="Goker M."/>
            <person name="Bristow J."/>
            <person name="Eisen J.A."/>
            <person name="Markowitz V."/>
            <person name="Hugenholtz P."/>
            <person name="Kyrpides N.C."/>
            <person name="Klenk H.P."/>
            <person name="Chen F."/>
        </authorList>
    </citation>
    <scope>NUCLEOTIDE SEQUENCE [LARGE SCALE GENOMIC DNA]</scope>
    <source>
        <strain evidence="6">ATCC 700099 / DSM 44233 / CIP 104796 / JCM 9543 / NBRC 105858 / Y-104</strain>
    </source>
</reference>
<protein>
    <submittedName>
        <fullName evidence="5">Transcriptional regulator, ArsR family</fullName>
    </submittedName>
</protein>
<evidence type="ECO:0000256" key="2">
    <source>
        <dbReference type="ARBA" id="ARBA00023125"/>
    </source>
</evidence>
<sequence length="113" mass="12179">MDTPTADPGHTLGAADPGVIDDWAELFQALSDTNRLRILLAVHHAPGMNVTDLADTVGMTANATSHALAALRVRGIVRAERSGRERRWSIASDEIHTLLHQVGATHSPLHPEH</sequence>
<dbReference type="InterPro" id="IPR036388">
    <property type="entry name" value="WH-like_DNA-bd_sf"/>
</dbReference>
<dbReference type="GO" id="GO:0003700">
    <property type="term" value="F:DNA-binding transcription factor activity"/>
    <property type="evidence" value="ECO:0007669"/>
    <property type="project" value="InterPro"/>
</dbReference>
<dbReference type="InterPro" id="IPR000835">
    <property type="entry name" value="HTH_MarR-typ"/>
</dbReference>
<dbReference type="InterPro" id="IPR036390">
    <property type="entry name" value="WH_DNA-bd_sf"/>
</dbReference>
<evidence type="ECO:0000256" key="1">
    <source>
        <dbReference type="ARBA" id="ARBA00023015"/>
    </source>
</evidence>
<dbReference type="GO" id="GO:0003677">
    <property type="term" value="F:DNA binding"/>
    <property type="evidence" value="ECO:0007669"/>
    <property type="project" value="UniProtKB-KW"/>
</dbReference>